<comment type="caution">
    <text evidence="1">The sequence shown here is derived from an EMBL/GenBank/DDBJ whole genome shotgun (WGS) entry which is preliminary data.</text>
</comment>
<reference evidence="1 2" key="1">
    <citation type="journal article" date="2016" name="Nat. Commun.">
        <title>Thousands of microbial genomes shed light on interconnected biogeochemical processes in an aquifer system.</title>
        <authorList>
            <person name="Anantharaman K."/>
            <person name="Brown C.T."/>
            <person name="Hug L.A."/>
            <person name="Sharon I."/>
            <person name="Castelle C.J."/>
            <person name="Probst A.J."/>
            <person name="Thomas B.C."/>
            <person name="Singh A."/>
            <person name="Wilkins M.J."/>
            <person name="Karaoz U."/>
            <person name="Brodie E.L."/>
            <person name="Williams K.H."/>
            <person name="Hubbard S.S."/>
            <person name="Banfield J.F."/>
        </authorList>
    </citation>
    <scope>NUCLEOTIDE SEQUENCE [LARGE SCALE GENOMIC DNA]</scope>
    <source>
        <strain evidence="2">RBG_16_55_9</strain>
    </source>
</reference>
<dbReference type="Proteomes" id="UP000179157">
    <property type="component" value="Unassembled WGS sequence"/>
</dbReference>
<organism evidence="1 2">
    <name type="scientific">Fraserbacteria sp. (strain RBG_16_55_9)</name>
    <dbReference type="NCBI Taxonomy" id="1817864"/>
    <lineage>
        <taxon>Bacteria</taxon>
        <taxon>Candidatus Fraseribacteriota</taxon>
    </lineage>
</organism>
<sequence>MRVGVIERQSSNFTREEDAVALAVAFFRACLYDIALCQSDLNEKILRQWERILRGGRVHDYSITRYFQAIVGAKKRLRNPTNTVAYVIYKMSHGGHPDQPSAEFDERGDQSARHCIACSAPIDEERRRNMVERIQQGYCLHDVRTPLDCDEIVNTHLTQEEIFQFIGHEVSFSYQEKKIQEIYEELERQEARSQL</sequence>
<dbReference type="EMBL" id="MFGX01000130">
    <property type="protein sequence ID" value="OGF52724.1"/>
    <property type="molecule type" value="Genomic_DNA"/>
</dbReference>
<gene>
    <name evidence="1" type="ORF">A2Z21_08060</name>
</gene>
<evidence type="ECO:0000313" key="1">
    <source>
        <dbReference type="EMBL" id="OGF52724.1"/>
    </source>
</evidence>
<proteinExistence type="predicted"/>
<dbReference type="AlphaFoldDB" id="A0A1F5UNJ4"/>
<dbReference type="STRING" id="1817864.A2Z21_08060"/>
<name>A0A1F5UNJ4_FRAXR</name>
<evidence type="ECO:0000313" key="2">
    <source>
        <dbReference type="Proteomes" id="UP000179157"/>
    </source>
</evidence>
<protein>
    <submittedName>
        <fullName evidence="1">Uncharacterized protein</fullName>
    </submittedName>
</protein>
<accession>A0A1F5UNJ4</accession>